<feature type="transmembrane region" description="Helical" evidence="1">
    <location>
        <begin position="146"/>
        <end position="170"/>
    </location>
</feature>
<keyword evidence="1" id="KW-0472">Membrane</keyword>
<organism evidence="2 3">
    <name type="scientific">Nocardia albiluteola</name>
    <dbReference type="NCBI Taxonomy" id="2842303"/>
    <lineage>
        <taxon>Bacteria</taxon>
        <taxon>Bacillati</taxon>
        <taxon>Actinomycetota</taxon>
        <taxon>Actinomycetes</taxon>
        <taxon>Mycobacteriales</taxon>
        <taxon>Nocardiaceae</taxon>
        <taxon>Nocardia</taxon>
    </lineage>
</organism>
<feature type="transmembrane region" description="Helical" evidence="1">
    <location>
        <begin position="182"/>
        <end position="210"/>
    </location>
</feature>
<feature type="transmembrane region" description="Helical" evidence="1">
    <location>
        <begin position="12"/>
        <end position="31"/>
    </location>
</feature>
<evidence type="ECO:0000313" key="3">
    <source>
        <dbReference type="Proteomes" id="UP000733379"/>
    </source>
</evidence>
<feature type="transmembrane region" description="Helical" evidence="1">
    <location>
        <begin position="105"/>
        <end position="126"/>
    </location>
</feature>
<name>A0ABS6B3X1_9NOCA</name>
<feature type="transmembrane region" description="Helical" evidence="1">
    <location>
        <begin position="222"/>
        <end position="241"/>
    </location>
</feature>
<feature type="transmembrane region" description="Helical" evidence="1">
    <location>
        <begin position="38"/>
        <end position="60"/>
    </location>
</feature>
<dbReference type="Proteomes" id="UP000733379">
    <property type="component" value="Unassembled WGS sequence"/>
</dbReference>
<evidence type="ECO:0000256" key="1">
    <source>
        <dbReference type="SAM" id="Phobius"/>
    </source>
</evidence>
<comment type="caution">
    <text evidence="2">The sequence shown here is derived from an EMBL/GenBank/DDBJ whole genome shotgun (WGS) entry which is preliminary data.</text>
</comment>
<protein>
    <recommendedName>
        <fullName evidence="4">Integral membrane protein</fullName>
    </recommendedName>
</protein>
<reference evidence="2 3" key="1">
    <citation type="submission" date="2021-06" db="EMBL/GenBank/DDBJ databases">
        <title>Actinomycetes sequencing.</title>
        <authorList>
            <person name="Shan Q."/>
        </authorList>
    </citation>
    <scope>NUCLEOTIDE SEQUENCE [LARGE SCALE GENOMIC DNA]</scope>
    <source>
        <strain evidence="2 3">NEAU-G5</strain>
    </source>
</reference>
<dbReference type="RefSeq" id="WP_215920708.1">
    <property type="nucleotide sequence ID" value="NZ_JAHKNI010000009.1"/>
</dbReference>
<keyword evidence="3" id="KW-1185">Reference proteome</keyword>
<accession>A0ABS6B3X1</accession>
<dbReference type="EMBL" id="JAHKNI010000009">
    <property type="protein sequence ID" value="MBU3064997.1"/>
    <property type="molecule type" value="Genomic_DNA"/>
</dbReference>
<keyword evidence="1" id="KW-0812">Transmembrane</keyword>
<evidence type="ECO:0008006" key="4">
    <source>
        <dbReference type="Google" id="ProtNLM"/>
    </source>
</evidence>
<feature type="transmembrane region" description="Helical" evidence="1">
    <location>
        <begin position="66"/>
        <end position="85"/>
    </location>
</feature>
<sequence>MLSASNGVHFAWYEAAAAFFAAGGLYTAVHARRGGDTTLLLATVLLGLPFYQLAAGMYLASTDDLLGVRHLTCLCAHLTCLAWNFSTVVVVRTWWAGSLRRIHRIVLALPFVASVAVLLGAFAYLYPGPPEQNYLLWIRGSVPGDLYIIAYAFPMLVAKGYVIATGISMIRQLRRTDAMPALLVMVAGSAGIGSYAVCRLLLALGLILPIGNPESWELLPTMAHAAGAICYVAAVVFAAPLSTAHRYVRGALTCLRLNRITLAGRRCFPGLGSCPCLRPADLLTPSRVNQQLVRQVAYLSDVWILLRRRRNRPPVGPEGVEAPVLSDSYEDFHADCARYLVAAGHYRRSGRAGRSAQERLYGALAAA</sequence>
<keyword evidence="1" id="KW-1133">Transmembrane helix</keyword>
<evidence type="ECO:0000313" key="2">
    <source>
        <dbReference type="EMBL" id="MBU3064997.1"/>
    </source>
</evidence>
<gene>
    <name evidence="2" type="ORF">KO481_26130</name>
</gene>
<proteinExistence type="predicted"/>